<gene>
    <name evidence="1" type="ORF">D2T29_20920</name>
</gene>
<proteinExistence type="predicted"/>
<dbReference type="AlphaFoldDB" id="A0A443K0J0"/>
<dbReference type="Proteomes" id="UP000284451">
    <property type="component" value="Unassembled WGS sequence"/>
</dbReference>
<comment type="caution">
    <text evidence="1">The sequence shown here is derived from an EMBL/GenBank/DDBJ whole genome shotgun (WGS) entry which is preliminary data.</text>
</comment>
<evidence type="ECO:0000313" key="1">
    <source>
        <dbReference type="EMBL" id="RWR26297.1"/>
    </source>
</evidence>
<sequence length="101" mass="11751">MAQKERLEGRRESVSSEIGDLKDEISSIYEIRIRPAKEGIKAAFDDEKRLKSFRQDGLNERHFLNRARELELEVSKIDTEISRLKAAISEATEAYKRRRTA</sequence>
<protein>
    <submittedName>
        <fullName evidence="1">Uncharacterized protein</fullName>
    </submittedName>
</protein>
<accession>A0A443K0J0</accession>
<name>A0A443K0J0_9RHOB</name>
<reference evidence="1 2" key="2">
    <citation type="submission" date="2019-01" db="EMBL/GenBank/DDBJ databases">
        <authorList>
            <person name="Li Y."/>
        </authorList>
    </citation>
    <scope>NUCLEOTIDE SEQUENCE [LARGE SCALE GENOMIC DNA]</scope>
    <source>
        <strain evidence="1 2">07D10-4-3</strain>
    </source>
</reference>
<organism evidence="1 2">
    <name type="scientific">Paenirhodobacter populi</name>
    <dbReference type="NCBI Taxonomy" id="2306993"/>
    <lineage>
        <taxon>Bacteria</taxon>
        <taxon>Pseudomonadati</taxon>
        <taxon>Pseudomonadota</taxon>
        <taxon>Alphaproteobacteria</taxon>
        <taxon>Rhodobacterales</taxon>
        <taxon>Rhodobacter group</taxon>
        <taxon>Paenirhodobacter</taxon>
    </lineage>
</organism>
<evidence type="ECO:0000313" key="2">
    <source>
        <dbReference type="Proteomes" id="UP000284451"/>
    </source>
</evidence>
<dbReference type="EMBL" id="SAUY01000048">
    <property type="protein sequence ID" value="RWR26297.1"/>
    <property type="molecule type" value="Genomic_DNA"/>
</dbReference>
<reference evidence="1 2" key="1">
    <citation type="submission" date="2019-01" db="EMBL/GenBank/DDBJ databases">
        <title>Sinorhodobacter populi sp. nov. isolated from the symptomatic bark tissue of Populus euramericana canker.</title>
        <authorList>
            <person name="Xu G."/>
        </authorList>
    </citation>
    <scope>NUCLEOTIDE SEQUENCE [LARGE SCALE GENOMIC DNA]</scope>
    <source>
        <strain evidence="1 2">07D10-4-3</strain>
    </source>
</reference>